<dbReference type="Proteomes" id="UP000028123">
    <property type="component" value="Unassembled WGS sequence"/>
</dbReference>
<dbReference type="InterPro" id="IPR039424">
    <property type="entry name" value="SBP_5"/>
</dbReference>
<dbReference type="PANTHER" id="PTHR30290">
    <property type="entry name" value="PERIPLASMIC BINDING COMPONENT OF ABC TRANSPORTER"/>
    <property type="match status" value="1"/>
</dbReference>
<feature type="chain" id="PRO_5038987577" evidence="4">
    <location>
        <begin position="22"/>
        <end position="578"/>
    </location>
</feature>
<proteinExistence type="inferred from homology"/>
<dbReference type="eggNOG" id="COG0747">
    <property type="taxonomic scope" value="Bacteria"/>
</dbReference>
<feature type="signal peptide" evidence="4">
    <location>
        <begin position="1"/>
        <end position="21"/>
    </location>
</feature>
<keyword evidence="2" id="KW-0813">Transport</keyword>
<evidence type="ECO:0000256" key="1">
    <source>
        <dbReference type="ARBA" id="ARBA00005695"/>
    </source>
</evidence>
<sequence length="578" mass="65183">MEKKASMILSALLFLAVSLTGCTNKVPEATDAPKKVEENKAATSEPKPGGIVKYGYVQPFKGVLDRAFYGGQDDVLILQFIMDDLLKTGDDLKTYPNIAEWTESDDHKTFTFKIKPGIKWHNGDELTMEDWKFALETIAHKDYTAAGGSRYSNVEMVVGVEDYREGKAKDIAGIKLIDNYTMSVTVKSAAPNTISNLWSYPMPKKYFAGVAVKDMLNSDQVRKKPIGIGPFKVKKIQPGEYVEMERFDDYWGGKPLLDGVIYKVVAGNMATSLLENGEIDIMEVPNSQFKDVEKLKNVDINKQDALSYAYIGFKLGTWDKKSEKIIVNPKSKFADKRLRQAMYYALDRQALIDAFSNGLAKTISAPMPGVSWAKIPDNQLNPYEYNPDKAKKLLDEAGYKDTNGDGLREDPQGNKLTFNFDAMSGTEVAAPRAQTMMQMWKDVGLDVKLNGGALKEFNAFYDVVENDDPSVELFAGAWSLASDPDPKALWKGNVLWNFPRWYSAESDRLIDEGVSEKAFDQNYRKDVYHKWQKLVNEEVPMMFLYSPIDVTVSNKRLQNVKANSFTNQIDVHKWWVTQ</sequence>
<dbReference type="InterPro" id="IPR050034">
    <property type="entry name" value="Opp4A"/>
</dbReference>
<dbReference type="GO" id="GO:0042597">
    <property type="term" value="C:periplasmic space"/>
    <property type="evidence" value="ECO:0007669"/>
    <property type="project" value="UniProtKB-ARBA"/>
</dbReference>
<dbReference type="Gene3D" id="3.40.190.10">
    <property type="entry name" value="Periplasmic binding protein-like II"/>
    <property type="match status" value="1"/>
</dbReference>
<dbReference type="Gene3D" id="3.10.105.10">
    <property type="entry name" value="Dipeptide-binding Protein, Domain 3"/>
    <property type="match status" value="1"/>
</dbReference>
<comment type="caution">
    <text evidence="6">The sequence shown here is derived from an EMBL/GenBank/DDBJ whole genome shotgun (WGS) entry which is preliminary data.</text>
</comment>
<dbReference type="PROSITE" id="PS51257">
    <property type="entry name" value="PROKAR_LIPOPROTEIN"/>
    <property type="match status" value="1"/>
</dbReference>
<dbReference type="EMBL" id="JNVM01000012">
    <property type="protein sequence ID" value="KEQ25149.1"/>
    <property type="molecule type" value="Genomic_DNA"/>
</dbReference>
<dbReference type="AlphaFoldDB" id="A0A081P376"/>
<name>A0A081P376_9BACL</name>
<dbReference type="InterPro" id="IPR030678">
    <property type="entry name" value="Peptide/Ni-bd"/>
</dbReference>
<protein>
    <submittedName>
        <fullName evidence="6">Peptide ABC transporter substrate-binding protein</fullName>
    </submittedName>
</protein>
<dbReference type="OrthoDB" id="9796817at2"/>
<dbReference type="GO" id="GO:1904680">
    <property type="term" value="F:peptide transmembrane transporter activity"/>
    <property type="evidence" value="ECO:0007669"/>
    <property type="project" value="TreeGrafter"/>
</dbReference>
<evidence type="ECO:0000256" key="4">
    <source>
        <dbReference type="SAM" id="SignalP"/>
    </source>
</evidence>
<evidence type="ECO:0000256" key="3">
    <source>
        <dbReference type="ARBA" id="ARBA00022729"/>
    </source>
</evidence>
<dbReference type="Gene3D" id="3.90.76.10">
    <property type="entry name" value="Dipeptide-binding Protein, Domain 1"/>
    <property type="match status" value="1"/>
</dbReference>
<feature type="domain" description="Solute-binding protein family 5" evidence="5">
    <location>
        <begin position="95"/>
        <end position="489"/>
    </location>
</feature>
<dbReference type="InterPro" id="IPR000914">
    <property type="entry name" value="SBP_5_dom"/>
</dbReference>
<dbReference type="RefSeq" id="WP_036683738.1">
    <property type="nucleotide sequence ID" value="NZ_JNVM01000012.1"/>
</dbReference>
<dbReference type="Pfam" id="PF00496">
    <property type="entry name" value="SBP_bac_5"/>
    <property type="match status" value="1"/>
</dbReference>
<dbReference type="CDD" id="cd08510">
    <property type="entry name" value="PBP2_Lactococcal_OppA_like"/>
    <property type="match status" value="1"/>
</dbReference>
<reference evidence="6 7" key="1">
    <citation type="submission" date="2014-06" db="EMBL/GenBank/DDBJ databases">
        <title>Draft genome sequence of Paenibacillus sp. MSt1.</title>
        <authorList>
            <person name="Aw Y.K."/>
            <person name="Ong K.S."/>
            <person name="Gan H.M."/>
            <person name="Lee S.M."/>
        </authorList>
    </citation>
    <scope>NUCLEOTIDE SEQUENCE [LARGE SCALE GENOMIC DNA]</scope>
    <source>
        <strain evidence="6 7">MSt1</strain>
    </source>
</reference>
<comment type="similarity">
    <text evidence="1">Belongs to the bacterial solute-binding protein 5 family.</text>
</comment>
<dbReference type="PANTHER" id="PTHR30290:SF9">
    <property type="entry name" value="OLIGOPEPTIDE-BINDING PROTEIN APPA"/>
    <property type="match status" value="1"/>
</dbReference>
<evidence type="ECO:0000313" key="7">
    <source>
        <dbReference type="Proteomes" id="UP000028123"/>
    </source>
</evidence>
<dbReference type="PIRSF" id="PIRSF002741">
    <property type="entry name" value="MppA"/>
    <property type="match status" value="1"/>
</dbReference>
<evidence type="ECO:0000256" key="2">
    <source>
        <dbReference type="ARBA" id="ARBA00022448"/>
    </source>
</evidence>
<evidence type="ECO:0000259" key="5">
    <source>
        <dbReference type="Pfam" id="PF00496"/>
    </source>
</evidence>
<gene>
    <name evidence="6" type="ORF">ET33_05555</name>
</gene>
<dbReference type="NCBIfam" id="NF045467">
    <property type="entry name" value="Opp4A"/>
    <property type="match status" value="1"/>
</dbReference>
<keyword evidence="7" id="KW-1185">Reference proteome</keyword>
<dbReference type="GO" id="GO:0043190">
    <property type="term" value="C:ATP-binding cassette (ABC) transporter complex"/>
    <property type="evidence" value="ECO:0007669"/>
    <property type="project" value="InterPro"/>
</dbReference>
<accession>A0A081P376</accession>
<dbReference type="GO" id="GO:0015833">
    <property type="term" value="P:peptide transport"/>
    <property type="evidence" value="ECO:0007669"/>
    <property type="project" value="TreeGrafter"/>
</dbReference>
<organism evidence="6 7">
    <name type="scientific">Paenibacillus tyrfis</name>
    <dbReference type="NCBI Taxonomy" id="1501230"/>
    <lineage>
        <taxon>Bacteria</taxon>
        <taxon>Bacillati</taxon>
        <taxon>Bacillota</taxon>
        <taxon>Bacilli</taxon>
        <taxon>Bacillales</taxon>
        <taxon>Paenibacillaceae</taxon>
        <taxon>Paenibacillus</taxon>
    </lineage>
</organism>
<keyword evidence="3 4" id="KW-0732">Signal</keyword>
<evidence type="ECO:0000313" key="6">
    <source>
        <dbReference type="EMBL" id="KEQ25149.1"/>
    </source>
</evidence>
<dbReference type="SUPFAM" id="SSF53850">
    <property type="entry name" value="Periplasmic binding protein-like II"/>
    <property type="match status" value="1"/>
</dbReference>